<sequence length="89" mass="10416">MSISRRFAAKIKLAFALQTCIHKSHDISIVKKFLFWVHFLRIYISRCSNKCVRYSYKGGVNEVVKQTLSLGPLFKLVVSSFWVTFYFCL</sequence>
<gene>
    <name evidence="1" type="ORF">VNO77_04908</name>
</gene>
<evidence type="ECO:0000313" key="2">
    <source>
        <dbReference type="Proteomes" id="UP001367508"/>
    </source>
</evidence>
<name>A0AAN9MZE0_CANGL</name>
<organism evidence="1 2">
    <name type="scientific">Canavalia gladiata</name>
    <name type="common">Sword bean</name>
    <name type="synonym">Dolichos gladiatus</name>
    <dbReference type="NCBI Taxonomy" id="3824"/>
    <lineage>
        <taxon>Eukaryota</taxon>
        <taxon>Viridiplantae</taxon>
        <taxon>Streptophyta</taxon>
        <taxon>Embryophyta</taxon>
        <taxon>Tracheophyta</taxon>
        <taxon>Spermatophyta</taxon>
        <taxon>Magnoliopsida</taxon>
        <taxon>eudicotyledons</taxon>
        <taxon>Gunneridae</taxon>
        <taxon>Pentapetalae</taxon>
        <taxon>rosids</taxon>
        <taxon>fabids</taxon>
        <taxon>Fabales</taxon>
        <taxon>Fabaceae</taxon>
        <taxon>Papilionoideae</taxon>
        <taxon>50 kb inversion clade</taxon>
        <taxon>NPAAA clade</taxon>
        <taxon>indigoferoid/millettioid clade</taxon>
        <taxon>Phaseoleae</taxon>
        <taxon>Canavalia</taxon>
    </lineage>
</organism>
<comment type="caution">
    <text evidence="1">The sequence shown here is derived from an EMBL/GenBank/DDBJ whole genome shotgun (WGS) entry which is preliminary data.</text>
</comment>
<accession>A0AAN9MZE0</accession>
<keyword evidence="2" id="KW-1185">Reference proteome</keyword>
<dbReference type="Proteomes" id="UP001367508">
    <property type="component" value="Unassembled WGS sequence"/>
</dbReference>
<dbReference type="AlphaFoldDB" id="A0AAN9MZE0"/>
<reference evidence="1 2" key="1">
    <citation type="submission" date="2024-01" db="EMBL/GenBank/DDBJ databases">
        <title>The genomes of 5 underutilized Papilionoideae crops provide insights into root nodulation and disease resistanc.</title>
        <authorList>
            <person name="Jiang F."/>
        </authorList>
    </citation>
    <scope>NUCLEOTIDE SEQUENCE [LARGE SCALE GENOMIC DNA]</scope>
    <source>
        <strain evidence="1">LVBAO_FW01</strain>
        <tissue evidence="1">Leaves</tissue>
    </source>
</reference>
<protein>
    <submittedName>
        <fullName evidence="1">Uncharacterized protein</fullName>
    </submittedName>
</protein>
<dbReference type="EMBL" id="JAYMYQ010000001">
    <property type="protein sequence ID" value="KAK7362786.1"/>
    <property type="molecule type" value="Genomic_DNA"/>
</dbReference>
<proteinExistence type="predicted"/>
<evidence type="ECO:0000313" key="1">
    <source>
        <dbReference type="EMBL" id="KAK7362786.1"/>
    </source>
</evidence>